<dbReference type="InterPro" id="IPR007627">
    <property type="entry name" value="RNA_pol_sigma70_r2"/>
</dbReference>
<proteinExistence type="inferred from homology"/>
<dbReference type="Gene3D" id="1.10.1740.10">
    <property type="match status" value="1"/>
</dbReference>
<keyword evidence="2 6" id="KW-0805">Transcription regulation</keyword>
<dbReference type="InterPro" id="IPR000838">
    <property type="entry name" value="RNA_pol_sigma70_ECF_CS"/>
</dbReference>
<dbReference type="InterPro" id="IPR014284">
    <property type="entry name" value="RNA_pol_sigma-70_dom"/>
</dbReference>
<keyword evidence="4 6" id="KW-0238">DNA-binding</keyword>
<keyword evidence="3 6" id="KW-0731">Sigma factor</keyword>
<evidence type="ECO:0000313" key="10">
    <source>
        <dbReference type="Proteomes" id="UP001230220"/>
    </source>
</evidence>
<name>A0ABU0E8Q7_9FIRM</name>
<evidence type="ECO:0000256" key="3">
    <source>
        <dbReference type="ARBA" id="ARBA00023082"/>
    </source>
</evidence>
<dbReference type="PANTHER" id="PTHR43133:SF8">
    <property type="entry name" value="RNA POLYMERASE SIGMA FACTOR HI_1459-RELATED"/>
    <property type="match status" value="1"/>
</dbReference>
<protein>
    <recommendedName>
        <fullName evidence="6">RNA polymerase sigma factor</fullName>
    </recommendedName>
</protein>
<evidence type="ECO:0000256" key="1">
    <source>
        <dbReference type="ARBA" id="ARBA00010641"/>
    </source>
</evidence>
<dbReference type="InterPro" id="IPR036388">
    <property type="entry name" value="WH-like_DNA-bd_sf"/>
</dbReference>
<dbReference type="PANTHER" id="PTHR43133">
    <property type="entry name" value="RNA POLYMERASE ECF-TYPE SIGMA FACTO"/>
    <property type="match status" value="1"/>
</dbReference>
<keyword evidence="5 6" id="KW-0804">Transcription</keyword>
<dbReference type="EMBL" id="JAUSUR010000009">
    <property type="protein sequence ID" value="MDQ0363083.1"/>
    <property type="molecule type" value="Genomic_DNA"/>
</dbReference>
<comment type="similarity">
    <text evidence="1 6">Belongs to the sigma-70 factor family. ECF subfamily.</text>
</comment>
<evidence type="ECO:0000313" key="9">
    <source>
        <dbReference type="EMBL" id="MDQ0363083.1"/>
    </source>
</evidence>
<dbReference type="InterPro" id="IPR013325">
    <property type="entry name" value="RNA_pol_sigma_r2"/>
</dbReference>
<feature type="domain" description="RNA polymerase sigma-70 region 2" evidence="7">
    <location>
        <begin position="28"/>
        <end position="93"/>
    </location>
</feature>
<dbReference type="InterPro" id="IPR039425">
    <property type="entry name" value="RNA_pol_sigma-70-like"/>
</dbReference>
<comment type="caution">
    <text evidence="9">The sequence shown here is derived from an EMBL/GenBank/DDBJ whole genome shotgun (WGS) entry which is preliminary data.</text>
</comment>
<dbReference type="SUPFAM" id="SSF88946">
    <property type="entry name" value="Sigma2 domain of RNA polymerase sigma factors"/>
    <property type="match status" value="1"/>
</dbReference>
<evidence type="ECO:0000259" key="8">
    <source>
        <dbReference type="Pfam" id="PF08281"/>
    </source>
</evidence>
<dbReference type="InterPro" id="IPR013249">
    <property type="entry name" value="RNA_pol_sigma70_r4_t2"/>
</dbReference>
<evidence type="ECO:0000256" key="4">
    <source>
        <dbReference type="ARBA" id="ARBA00023125"/>
    </source>
</evidence>
<keyword evidence="10" id="KW-1185">Reference proteome</keyword>
<evidence type="ECO:0000256" key="5">
    <source>
        <dbReference type="ARBA" id="ARBA00023163"/>
    </source>
</evidence>
<reference evidence="9 10" key="1">
    <citation type="submission" date="2023-07" db="EMBL/GenBank/DDBJ databases">
        <title>Genomic Encyclopedia of Type Strains, Phase IV (KMG-IV): sequencing the most valuable type-strain genomes for metagenomic binning, comparative biology and taxonomic classification.</title>
        <authorList>
            <person name="Goeker M."/>
        </authorList>
    </citation>
    <scope>NUCLEOTIDE SEQUENCE [LARGE SCALE GENOMIC DNA]</scope>
    <source>
        <strain evidence="9 10">DSM 16784</strain>
    </source>
</reference>
<evidence type="ECO:0000256" key="2">
    <source>
        <dbReference type="ARBA" id="ARBA00023015"/>
    </source>
</evidence>
<dbReference type="RefSeq" id="WP_307411622.1">
    <property type="nucleotide sequence ID" value="NZ_JAUSUR010000009.1"/>
</dbReference>
<organism evidence="9 10">
    <name type="scientific">Breznakia pachnodae</name>
    <dbReference type="NCBI Taxonomy" id="265178"/>
    <lineage>
        <taxon>Bacteria</taxon>
        <taxon>Bacillati</taxon>
        <taxon>Bacillota</taxon>
        <taxon>Erysipelotrichia</taxon>
        <taxon>Erysipelotrichales</taxon>
        <taxon>Erysipelotrichaceae</taxon>
        <taxon>Breznakia</taxon>
    </lineage>
</organism>
<evidence type="ECO:0000259" key="7">
    <source>
        <dbReference type="Pfam" id="PF04542"/>
    </source>
</evidence>
<dbReference type="NCBIfam" id="TIGR02937">
    <property type="entry name" value="sigma70-ECF"/>
    <property type="match status" value="1"/>
</dbReference>
<dbReference type="Pfam" id="PF08281">
    <property type="entry name" value="Sigma70_r4_2"/>
    <property type="match status" value="1"/>
</dbReference>
<gene>
    <name evidence="9" type="ORF">J2S15_003844</name>
</gene>
<dbReference type="InterPro" id="IPR013324">
    <property type="entry name" value="RNA_pol_sigma_r3/r4-like"/>
</dbReference>
<dbReference type="PROSITE" id="PS01063">
    <property type="entry name" value="SIGMA70_ECF"/>
    <property type="match status" value="1"/>
</dbReference>
<sequence>MDIRNREAVLPYVEQFLEGDLEAFSFIYKIYKDSVYYFAVSITKNTADAEEVVQETFLKVYHKVHQLEDLSKFHSWIFSITYNTALNMNRRKSYTLVSYEDTVAMGEDDKQLEGASEDYDKKELVEIIGERFTQLPPDLFAVAKLRYFEELKIREIADILEVSDTIIKRRLRKVKDYMIPELQKHGITPEKYFSFGSIPIIAKGLEYLYSQNTMQADFNKELLAQSVVEDTVPKNPKSSKILKLVAVGAVGMIAVGAVGISQSTPSSLTIEQLTYSEEPTNQPVAVSVEMSRSPSNDSLDVYYEDEPVYFEVDGTTLTFYANNNGSYKVQTSDSEKTFSIDTIDKEGPELMNADYDGNILTLNVNDHHNDIDYEKSYIEYQDEKLSLDKSMSITYDFEGEVKIVLYDEFGNESTYQLDISKLWKESAL</sequence>
<evidence type="ECO:0000256" key="6">
    <source>
        <dbReference type="RuleBase" id="RU000716"/>
    </source>
</evidence>
<dbReference type="SUPFAM" id="SSF88659">
    <property type="entry name" value="Sigma3 and sigma4 domains of RNA polymerase sigma factors"/>
    <property type="match status" value="1"/>
</dbReference>
<dbReference type="Gene3D" id="1.10.10.10">
    <property type="entry name" value="Winged helix-like DNA-binding domain superfamily/Winged helix DNA-binding domain"/>
    <property type="match status" value="1"/>
</dbReference>
<dbReference type="Proteomes" id="UP001230220">
    <property type="component" value="Unassembled WGS sequence"/>
</dbReference>
<feature type="domain" description="RNA polymerase sigma factor 70 region 4 type 2" evidence="8">
    <location>
        <begin position="128"/>
        <end position="174"/>
    </location>
</feature>
<dbReference type="Pfam" id="PF04542">
    <property type="entry name" value="Sigma70_r2"/>
    <property type="match status" value="1"/>
</dbReference>
<accession>A0ABU0E8Q7</accession>